<feature type="transmembrane region" description="Helical" evidence="7">
    <location>
        <begin position="124"/>
        <end position="147"/>
    </location>
</feature>
<comment type="similarity">
    <text evidence="7">Belongs to the binding-protein-dependent transport system permease family.</text>
</comment>
<evidence type="ECO:0000313" key="10">
    <source>
        <dbReference type="Proteomes" id="UP000653578"/>
    </source>
</evidence>
<dbReference type="PROSITE" id="PS50928">
    <property type="entry name" value="ABC_TM1"/>
    <property type="match status" value="1"/>
</dbReference>
<evidence type="ECO:0000256" key="1">
    <source>
        <dbReference type="ARBA" id="ARBA00004651"/>
    </source>
</evidence>
<feature type="transmembrane region" description="Helical" evidence="7">
    <location>
        <begin position="86"/>
        <end position="112"/>
    </location>
</feature>
<evidence type="ECO:0000256" key="5">
    <source>
        <dbReference type="ARBA" id="ARBA00022989"/>
    </source>
</evidence>
<evidence type="ECO:0000256" key="7">
    <source>
        <dbReference type="RuleBase" id="RU363032"/>
    </source>
</evidence>
<feature type="transmembrane region" description="Helical" evidence="7">
    <location>
        <begin position="21"/>
        <end position="41"/>
    </location>
</feature>
<proteinExistence type="inferred from homology"/>
<evidence type="ECO:0000256" key="3">
    <source>
        <dbReference type="ARBA" id="ARBA00022475"/>
    </source>
</evidence>
<dbReference type="PANTHER" id="PTHR43744:SF9">
    <property type="entry name" value="POLYGALACTURONAN_RHAMNOGALACTURONAN TRANSPORT SYSTEM PERMEASE PROTEIN YTCP"/>
    <property type="match status" value="1"/>
</dbReference>
<dbReference type="PANTHER" id="PTHR43744">
    <property type="entry name" value="ABC TRANSPORTER PERMEASE PROTEIN MG189-RELATED-RELATED"/>
    <property type="match status" value="1"/>
</dbReference>
<feature type="domain" description="ABC transmembrane type-1" evidence="8">
    <location>
        <begin position="86"/>
        <end position="287"/>
    </location>
</feature>
<feature type="transmembrane region" description="Helical" evidence="7">
    <location>
        <begin position="195"/>
        <end position="217"/>
    </location>
</feature>
<comment type="caution">
    <text evidence="9">The sequence shown here is derived from an EMBL/GenBank/DDBJ whole genome shotgun (WGS) entry which is preliminary data.</text>
</comment>
<protein>
    <submittedName>
        <fullName evidence="9">ABC transporter permease subunit</fullName>
    </submittedName>
</protein>
<evidence type="ECO:0000259" key="8">
    <source>
        <dbReference type="PROSITE" id="PS50928"/>
    </source>
</evidence>
<dbReference type="Gene3D" id="1.10.3720.10">
    <property type="entry name" value="MetI-like"/>
    <property type="match status" value="1"/>
</dbReference>
<gene>
    <name evidence="9" type="ORF">GC096_11070</name>
</gene>
<keyword evidence="10" id="KW-1185">Reference proteome</keyword>
<dbReference type="Pfam" id="PF00528">
    <property type="entry name" value="BPD_transp_1"/>
    <property type="match status" value="1"/>
</dbReference>
<keyword evidence="5 7" id="KW-1133">Transmembrane helix</keyword>
<reference evidence="9 10" key="1">
    <citation type="submission" date="2019-10" db="EMBL/GenBank/DDBJ databases">
        <title>Description of Paenibacillus humi sp. nov.</title>
        <authorList>
            <person name="Carlier A."/>
            <person name="Qi S."/>
        </authorList>
    </citation>
    <scope>NUCLEOTIDE SEQUENCE [LARGE SCALE GENOMIC DNA]</scope>
    <source>
        <strain evidence="9 10">LMG 31461</strain>
    </source>
</reference>
<keyword evidence="2 7" id="KW-0813">Transport</keyword>
<accession>A0ABX1X860</accession>
<dbReference type="EMBL" id="WHNY01000036">
    <property type="protein sequence ID" value="NOU64571.1"/>
    <property type="molecule type" value="Genomic_DNA"/>
</dbReference>
<name>A0ABX1X860_9BACL</name>
<keyword evidence="3" id="KW-1003">Cell membrane</keyword>
<evidence type="ECO:0000256" key="2">
    <source>
        <dbReference type="ARBA" id="ARBA00022448"/>
    </source>
</evidence>
<keyword evidence="6 7" id="KW-0472">Membrane</keyword>
<dbReference type="Proteomes" id="UP000653578">
    <property type="component" value="Unassembled WGS sequence"/>
</dbReference>
<organism evidence="9 10">
    <name type="scientific">Paenibacillus plantarum</name>
    <dbReference type="NCBI Taxonomy" id="2654975"/>
    <lineage>
        <taxon>Bacteria</taxon>
        <taxon>Bacillati</taxon>
        <taxon>Bacillota</taxon>
        <taxon>Bacilli</taxon>
        <taxon>Bacillales</taxon>
        <taxon>Paenibacillaceae</taxon>
        <taxon>Paenibacillus</taxon>
    </lineage>
</organism>
<dbReference type="InterPro" id="IPR035906">
    <property type="entry name" value="MetI-like_sf"/>
</dbReference>
<evidence type="ECO:0000256" key="6">
    <source>
        <dbReference type="ARBA" id="ARBA00023136"/>
    </source>
</evidence>
<dbReference type="CDD" id="cd06261">
    <property type="entry name" value="TM_PBP2"/>
    <property type="match status" value="1"/>
</dbReference>
<feature type="transmembrane region" description="Helical" evidence="7">
    <location>
        <begin position="273"/>
        <end position="290"/>
    </location>
</feature>
<comment type="subcellular location">
    <subcellularLocation>
        <location evidence="1 7">Cell membrane</location>
        <topology evidence="1 7">Multi-pass membrane protein</topology>
    </subcellularLocation>
</comment>
<dbReference type="SUPFAM" id="SSF161098">
    <property type="entry name" value="MetI-like"/>
    <property type="match status" value="1"/>
</dbReference>
<feature type="transmembrane region" description="Helical" evidence="7">
    <location>
        <begin position="153"/>
        <end position="174"/>
    </location>
</feature>
<evidence type="ECO:0000256" key="4">
    <source>
        <dbReference type="ARBA" id="ARBA00022692"/>
    </source>
</evidence>
<dbReference type="InterPro" id="IPR000515">
    <property type="entry name" value="MetI-like"/>
</dbReference>
<evidence type="ECO:0000313" key="9">
    <source>
        <dbReference type="EMBL" id="NOU64571.1"/>
    </source>
</evidence>
<keyword evidence="4 7" id="KW-0812">Transmembrane</keyword>
<sequence>MAHHFTREVKRIKTALADRTFNWFAYGTVSMFMMVCLYPLLLMLSSSFSTEKEIIQTGYTLWPKGFTLDTYAYLFRSGGDWILSSYLVTIFVTVVGTVCSMLITAMLAYTLSSKKLKYRNKISLYCYFTMLFNGGLVPWYILIVNYYHLTNTIAALIVPYLLNVFFLFVMRSYFDTIPEPLLESARMDGATELYIFAKIMIPIALPGIATISLFYAIQYWNDWWLSLLFIRDDSLFPLQYRLYNLLSNTQALASNMSQHAADKVAVPTVTVKAAITMVTIGPILLVFPFIQRFFVKGLMIGAVKG</sequence>